<dbReference type="Gene3D" id="3.40.50.1000">
    <property type="entry name" value="HAD superfamily/HAD-like"/>
    <property type="match status" value="1"/>
</dbReference>
<evidence type="ECO:0000313" key="1">
    <source>
        <dbReference type="EMBL" id="SVA58326.1"/>
    </source>
</evidence>
<dbReference type="InterPro" id="IPR011009">
    <property type="entry name" value="Kinase-like_dom_sf"/>
</dbReference>
<dbReference type="EMBL" id="UINC01013513">
    <property type="protein sequence ID" value="SVA58326.1"/>
    <property type="molecule type" value="Genomic_DNA"/>
</dbReference>
<evidence type="ECO:0008006" key="2">
    <source>
        <dbReference type="Google" id="ProtNLM"/>
    </source>
</evidence>
<sequence>VRIGLDFDNTLACYDEVFMLESKNLGFITSHWSGSKQDLRDELRSRPDGERLWQTLQGRAYGPSMEQAVMFPGVAAFLMRSRQRGDEVFIVSHKTEFGHFDPTSTPLRQAALAWMESKGFFDQRRFGIPKGNVFFAGTRNEKVQQIARLNLDIFIDDLEEVFSEEGFPPINKVLFNSKAQGQGHDLQCDNWSEIGHHILGPMPITECKLLAQTFCPEQIESVTQLRGRGNSRIYRVLTNTGTAYALKSYPDLLIDPRHRLRNEVKACDFLQHLRSTPKHIAHDEELNFALFEWIDGTTPIDIGTTHIDQVLFFIEKLKGLSEGSNNNIPEASEACLSGTELLSQVQERIQKLDSINNLELQSFLETSLKPLWEEIRDWSESKWPSLSFETELSQSKQMLSPSDFGFHNSIQRDDGNLCFVDLEYFGRDDPVKLIADFLWHPAMDLESVHKRKWLAGMFAIFDQDPDLQQRFRAAWPLYGMRWALIVLNEFRQDSWQKRVHAKGGLQQDRKQIQKLQLRKAAQICDQIRMEKMVCPYV</sequence>
<dbReference type="InterPro" id="IPR036412">
    <property type="entry name" value="HAD-like_sf"/>
</dbReference>
<dbReference type="InterPro" id="IPR023214">
    <property type="entry name" value="HAD_sf"/>
</dbReference>
<proteinExistence type="predicted"/>
<dbReference type="SUPFAM" id="SSF56784">
    <property type="entry name" value="HAD-like"/>
    <property type="match status" value="1"/>
</dbReference>
<feature type="non-terminal residue" evidence="1">
    <location>
        <position position="1"/>
    </location>
</feature>
<protein>
    <recommendedName>
        <fullName evidence="2">Aminoglycoside phosphotransferase domain-containing protein</fullName>
    </recommendedName>
</protein>
<accession>A0A381X0L1</accession>
<dbReference type="AlphaFoldDB" id="A0A381X0L1"/>
<organism evidence="1">
    <name type="scientific">marine metagenome</name>
    <dbReference type="NCBI Taxonomy" id="408172"/>
    <lineage>
        <taxon>unclassified sequences</taxon>
        <taxon>metagenomes</taxon>
        <taxon>ecological metagenomes</taxon>
    </lineage>
</organism>
<reference evidence="1" key="1">
    <citation type="submission" date="2018-05" db="EMBL/GenBank/DDBJ databases">
        <authorList>
            <person name="Lanie J.A."/>
            <person name="Ng W.-L."/>
            <person name="Kazmierczak K.M."/>
            <person name="Andrzejewski T.M."/>
            <person name="Davidsen T.M."/>
            <person name="Wayne K.J."/>
            <person name="Tettelin H."/>
            <person name="Glass J.I."/>
            <person name="Rusch D."/>
            <person name="Podicherti R."/>
            <person name="Tsui H.-C.T."/>
            <person name="Winkler M.E."/>
        </authorList>
    </citation>
    <scope>NUCLEOTIDE SEQUENCE</scope>
</reference>
<gene>
    <name evidence="1" type="ORF">METZ01_LOCUS111180</name>
</gene>
<dbReference type="SUPFAM" id="SSF56112">
    <property type="entry name" value="Protein kinase-like (PK-like)"/>
    <property type="match status" value="1"/>
</dbReference>
<name>A0A381X0L1_9ZZZZ</name>